<dbReference type="EMBL" id="WSZM01000485">
    <property type="protein sequence ID" value="KAF4032477.1"/>
    <property type="molecule type" value="Genomic_DNA"/>
</dbReference>
<evidence type="ECO:0008006" key="5">
    <source>
        <dbReference type="Google" id="ProtNLM"/>
    </source>
</evidence>
<accession>A0A833SCI3</accession>
<keyword evidence="1" id="KW-0812">Transmembrane</keyword>
<keyword evidence="1" id="KW-1133">Transmembrane helix</keyword>
<keyword evidence="2" id="KW-0732">Signal</keyword>
<protein>
    <recommendedName>
        <fullName evidence="5">Transmembrane protein</fullName>
    </recommendedName>
</protein>
<feature type="chain" id="PRO_5032770713" description="Transmembrane protein" evidence="2">
    <location>
        <begin position="23"/>
        <end position="277"/>
    </location>
</feature>
<keyword evidence="4" id="KW-1185">Reference proteome</keyword>
<feature type="transmembrane region" description="Helical" evidence="1">
    <location>
        <begin position="150"/>
        <end position="168"/>
    </location>
</feature>
<name>A0A833SCI3_PHYIN</name>
<proteinExistence type="predicted"/>
<feature type="signal peptide" evidence="2">
    <location>
        <begin position="1"/>
        <end position="22"/>
    </location>
</feature>
<dbReference type="Proteomes" id="UP000602510">
    <property type="component" value="Unassembled WGS sequence"/>
</dbReference>
<comment type="caution">
    <text evidence="3">The sequence shown here is derived from an EMBL/GenBank/DDBJ whole genome shotgun (WGS) entry which is preliminary data.</text>
</comment>
<evidence type="ECO:0000256" key="1">
    <source>
        <dbReference type="SAM" id="Phobius"/>
    </source>
</evidence>
<keyword evidence="1" id="KW-0472">Membrane</keyword>
<feature type="transmembrane region" description="Helical" evidence="1">
    <location>
        <begin position="180"/>
        <end position="197"/>
    </location>
</feature>
<evidence type="ECO:0000256" key="2">
    <source>
        <dbReference type="SAM" id="SignalP"/>
    </source>
</evidence>
<evidence type="ECO:0000313" key="3">
    <source>
        <dbReference type="EMBL" id="KAF4032477.1"/>
    </source>
</evidence>
<evidence type="ECO:0000313" key="4">
    <source>
        <dbReference type="Proteomes" id="UP000602510"/>
    </source>
</evidence>
<reference evidence="3" key="1">
    <citation type="submission" date="2020-04" db="EMBL/GenBank/DDBJ databases">
        <title>Hybrid Assembly of Korean Phytophthora infestans isolates.</title>
        <authorList>
            <person name="Prokchorchik M."/>
            <person name="Lee Y."/>
            <person name="Seo J."/>
            <person name="Cho J.-H."/>
            <person name="Park Y.-E."/>
            <person name="Jang D.-C."/>
            <person name="Im J.-S."/>
            <person name="Choi J.-G."/>
            <person name="Park H.-J."/>
            <person name="Lee G.-B."/>
            <person name="Lee Y.-G."/>
            <person name="Hong S.-Y."/>
            <person name="Cho K."/>
            <person name="Sohn K.H."/>
        </authorList>
    </citation>
    <scope>NUCLEOTIDE SEQUENCE</scope>
    <source>
        <strain evidence="3">KR_1_A1</strain>
    </source>
</reference>
<feature type="transmembrane region" description="Helical" evidence="1">
    <location>
        <begin position="217"/>
        <end position="238"/>
    </location>
</feature>
<sequence>MLQSLQILQLVLQLAVLVLVIAAVHLQSWAVIELKSLDNPSASGNNYVSQLTFAPDGYCLRLTNGSSECQSFLHAILENSRQPDDWPSEGPDALAMAPSHLESGNTNNQDFTIAETLSCWCHTRGELSWYMQGAQNVACLVVLETVKYTMALWGFFTTVSIGLSSVFYSRNVTACHPLSSFTSALLGLLVTVAWWYYSHTYIDRDYLNELALSWQHGGSYHCAIVAFALATANAQIAFDSTGPVGVPKYTRRFIRPMSRTEQPDDWDPLSCPANYLV</sequence>
<organism evidence="3 4">
    <name type="scientific">Phytophthora infestans</name>
    <name type="common">Potato late blight agent</name>
    <name type="synonym">Botrytis infestans</name>
    <dbReference type="NCBI Taxonomy" id="4787"/>
    <lineage>
        <taxon>Eukaryota</taxon>
        <taxon>Sar</taxon>
        <taxon>Stramenopiles</taxon>
        <taxon>Oomycota</taxon>
        <taxon>Peronosporomycetes</taxon>
        <taxon>Peronosporales</taxon>
        <taxon>Peronosporaceae</taxon>
        <taxon>Phytophthora</taxon>
    </lineage>
</organism>
<dbReference type="AlphaFoldDB" id="A0A833SCI3"/>
<gene>
    <name evidence="3" type="ORF">GN244_ATG15639</name>
</gene>